<dbReference type="EMBL" id="JAPFFF010000010">
    <property type="protein sequence ID" value="KAK8881230.1"/>
    <property type="molecule type" value="Genomic_DNA"/>
</dbReference>
<feature type="transmembrane region" description="Helical" evidence="1">
    <location>
        <begin position="601"/>
        <end position="624"/>
    </location>
</feature>
<sequence length="635" mass="70671">MFCLVLIIEFCTLSKSISCSNFIGCEECTESKCTKCYSTQGFDNDELSETYGQCKPCELRCISCDNDYKICQSCIAFYGVDTNISSSEYGKCVNCQNSNCHLCNDDYTKCYSCYNGYGKDTDKNSDTYGKCIKCMTPKCLLCAKDAYKCTDCDDYTILDKDVNSETYNKCISCPFNCQKCSKESTCQTCGDGTGRNKNGECVKCLDPNCNSCLNNYSICTDCLYPLGVDTNRSSPTYGKCVECQGLCTRCESKNAYKCNSCEDGYYAKDQKCVPCTDTNCNKCNYGLCSSCSPGYYLSYYTCQKIPIESCEDYTGNYCNRCKQNYYYDTKQKLCLKANMDNCNISLDLTQCKSCIKGFGLDENGKCVQCQDSNCEECSNDYKKCTYCIENHFLDIKNGICLNNCNIDNCVKCSRKGGCEECDPLYNLISNSCYKKEDPYCLSYYISYCERCSLGYGVNVSYCVPCDDPNCRDCSKDYKYCNSCNDGYVKSEGYNGNCLKCLVDHCSSCTKNINLCEECESGYGLDLSKGSSSYGKCVSCSDYGCTECNFNPKHCKENEKPIDQISNSFSSDIFISPFDEPSSNPNDENDHKPKDKKLSTGAIVGISVGSVAAAALIITISVCLCRKKIPVEAISN</sequence>
<reference evidence="3 4" key="1">
    <citation type="submission" date="2024-04" db="EMBL/GenBank/DDBJ databases">
        <title>Tritrichomonas musculus Genome.</title>
        <authorList>
            <person name="Alves-Ferreira E."/>
            <person name="Grigg M."/>
            <person name="Lorenzi H."/>
            <person name="Galac M."/>
        </authorList>
    </citation>
    <scope>NUCLEOTIDE SEQUENCE [LARGE SCALE GENOMIC DNA]</scope>
    <source>
        <strain evidence="3 4">EAF2021</strain>
    </source>
</reference>
<dbReference type="SMART" id="SM00261">
    <property type="entry name" value="FU"/>
    <property type="match status" value="4"/>
</dbReference>
<evidence type="ECO:0008006" key="5">
    <source>
        <dbReference type="Google" id="ProtNLM"/>
    </source>
</evidence>
<keyword evidence="1" id="KW-0812">Transmembrane</keyword>
<dbReference type="SUPFAM" id="SSF57184">
    <property type="entry name" value="Growth factor receptor domain"/>
    <property type="match status" value="3"/>
</dbReference>
<evidence type="ECO:0000313" key="3">
    <source>
        <dbReference type="EMBL" id="KAK8881230.1"/>
    </source>
</evidence>
<protein>
    <recommendedName>
        <fullName evidence="5">CXXC-rich protein</fullName>
    </recommendedName>
</protein>
<dbReference type="InterPro" id="IPR009030">
    <property type="entry name" value="Growth_fac_rcpt_cys_sf"/>
</dbReference>
<keyword evidence="2" id="KW-0732">Signal</keyword>
<comment type="caution">
    <text evidence="3">The sequence shown here is derived from an EMBL/GenBank/DDBJ whole genome shotgun (WGS) entry which is preliminary data.</text>
</comment>
<evidence type="ECO:0000256" key="1">
    <source>
        <dbReference type="SAM" id="Phobius"/>
    </source>
</evidence>
<evidence type="ECO:0000313" key="4">
    <source>
        <dbReference type="Proteomes" id="UP001470230"/>
    </source>
</evidence>
<keyword evidence="1" id="KW-1133">Transmembrane helix</keyword>
<evidence type="ECO:0000256" key="2">
    <source>
        <dbReference type="SAM" id="SignalP"/>
    </source>
</evidence>
<proteinExistence type="predicted"/>
<gene>
    <name evidence="3" type="ORF">M9Y10_003964</name>
</gene>
<dbReference type="PANTHER" id="PTHR23275:SF100">
    <property type="entry name" value="EGF-LIKE DOMAIN-CONTAINING PROTEIN"/>
    <property type="match status" value="1"/>
</dbReference>
<dbReference type="Proteomes" id="UP001470230">
    <property type="component" value="Unassembled WGS sequence"/>
</dbReference>
<dbReference type="PANTHER" id="PTHR23275">
    <property type="entry name" value="CABRIOLET.-RELATED"/>
    <property type="match status" value="1"/>
</dbReference>
<dbReference type="InterPro" id="IPR006212">
    <property type="entry name" value="Furin_repeat"/>
</dbReference>
<feature type="chain" id="PRO_5046655555" description="CXXC-rich protein" evidence="2">
    <location>
        <begin position="19"/>
        <end position="635"/>
    </location>
</feature>
<dbReference type="CDD" id="cd21699">
    <property type="entry name" value="JMTM_APP_like"/>
    <property type="match status" value="1"/>
</dbReference>
<name>A0ABR2JR21_9EUKA</name>
<keyword evidence="1" id="KW-0472">Membrane</keyword>
<keyword evidence="4" id="KW-1185">Reference proteome</keyword>
<organism evidence="3 4">
    <name type="scientific">Tritrichomonas musculus</name>
    <dbReference type="NCBI Taxonomy" id="1915356"/>
    <lineage>
        <taxon>Eukaryota</taxon>
        <taxon>Metamonada</taxon>
        <taxon>Parabasalia</taxon>
        <taxon>Tritrichomonadida</taxon>
        <taxon>Tritrichomonadidae</taxon>
        <taxon>Tritrichomonas</taxon>
    </lineage>
</organism>
<dbReference type="InterPro" id="IPR052798">
    <property type="entry name" value="Giardia_VSA"/>
</dbReference>
<accession>A0ABR2JR21</accession>
<feature type="signal peptide" evidence="2">
    <location>
        <begin position="1"/>
        <end position="18"/>
    </location>
</feature>